<dbReference type="HOGENOM" id="CLU_2884994_0_0_6"/>
<gene>
    <name evidence="1" type="ordered locus">YpsIP31758_2378</name>
</gene>
<dbReference type="Proteomes" id="UP000002412">
    <property type="component" value="Chromosome"/>
</dbReference>
<name>A0A0U1QZ87_YERP3</name>
<evidence type="ECO:0000313" key="2">
    <source>
        <dbReference type="Proteomes" id="UP000002412"/>
    </source>
</evidence>
<dbReference type="KEGG" id="ypi:YpsIP31758_2378"/>
<reference evidence="1 2" key="1">
    <citation type="journal article" date="2007" name="PLoS Genet.">
        <title>The complete genome sequence of Yersinia pseudotuberculosis IP31758, the causative agent of Far East scarlet-like fever.</title>
        <authorList>
            <person name="Eppinger M."/>
            <person name="Rosovitz M.J."/>
            <person name="Fricke W.F."/>
            <person name="Rasko D.A."/>
            <person name="Kokorina G."/>
            <person name="Fayolle C."/>
            <person name="Lindler L.E."/>
            <person name="Carniel E."/>
            <person name="Ravel J."/>
        </authorList>
    </citation>
    <scope>NUCLEOTIDE SEQUENCE [LARGE SCALE GENOMIC DNA]</scope>
    <source>
        <strain evidence="1 2">IP 31758</strain>
    </source>
</reference>
<dbReference type="AlphaFoldDB" id="A0A0U1QZ87"/>
<accession>A0A0U1QZ87</accession>
<dbReference type="EMBL" id="CP000720">
    <property type="protein sequence ID" value="ABS48095.1"/>
    <property type="molecule type" value="Genomic_DNA"/>
</dbReference>
<sequence>MDFELYILAFSQGFEAITLDCREVYKHIFAAICWSDETEAFRLVEPLNLTFDLCHLEYFLWIV</sequence>
<proteinExistence type="predicted"/>
<protein>
    <submittedName>
        <fullName evidence="1">Uncharacterized protein</fullName>
    </submittedName>
</protein>
<organism evidence="1 2">
    <name type="scientific">Yersinia pseudotuberculosis serotype O:1b (strain IP 31758)</name>
    <dbReference type="NCBI Taxonomy" id="349747"/>
    <lineage>
        <taxon>Bacteria</taxon>
        <taxon>Pseudomonadati</taxon>
        <taxon>Pseudomonadota</taxon>
        <taxon>Gammaproteobacteria</taxon>
        <taxon>Enterobacterales</taxon>
        <taxon>Yersiniaceae</taxon>
        <taxon>Yersinia</taxon>
    </lineage>
</organism>
<evidence type="ECO:0000313" key="1">
    <source>
        <dbReference type="EMBL" id="ABS48095.1"/>
    </source>
</evidence>